<evidence type="ECO:0000259" key="2">
    <source>
        <dbReference type="PROSITE" id="PS50158"/>
    </source>
</evidence>
<dbReference type="Proteomes" id="UP000008237">
    <property type="component" value="Unassembled WGS sequence"/>
</dbReference>
<reference evidence="3 4" key="1">
    <citation type="journal article" date="2010" name="Science">
        <title>Genomic comparison of the ants Camponotus floridanus and Harpegnathos saltator.</title>
        <authorList>
            <person name="Bonasio R."/>
            <person name="Zhang G."/>
            <person name="Ye C."/>
            <person name="Mutti N.S."/>
            <person name="Fang X."/>
            <person name="Qin N."/>
            <person name="Donahue G."/>
            <person name="Yang P."/>
            <person name="Li Q."/>
            <person name="Li C."/>
            <person name="Zhang P."/>
            <person name="Huang Z."/>
            <person name="Berger S.L."/>
            <person name="Reinberg D."/>
            <person name="Wang J."/>
            <person name="Liebig J."/>
        </authorList>
    </citation>
    <scope>NUCLEOTIDE SEQUENCE [LARGE SCALE GENOMIC DNA]</scope>
    <source>
        <strain evidence="3 4">R22 G/1</strain>
    </source>
</reference>
<dbReference type="Gene3D" id="4.10.60.10">
    <property type="entry name" value="Zinc finger, CCHC-type"/>
    <property type="match status" value="1"/>
</dbReference>
<feature type="non-terminal residue" evidence="3">
    <location>
        <position position="173"/>
    </location>
</feature>
<evidence type="ECO:0000256" key="1">
    <source>
        <dbReference type="PROSITE-ProRule" id="PRU00047"/>
    </source>
</evidence>
<dbReference type="GO" id="GO:0003676">
    <property type="term" value="F:nucleic acid binding"/>
    <property type="evidence" value="ECO:0007669"/>
    <property type="project" value="InterPro"/>
</dbReference>
<feature type="domain" description="CCHC-type" evidence="2">
    <location>
        <begin position="132"/>
        <end position="145"/>
    </location>
</feature>
<proteinExistence type="predicted"/>
<dbReference type="EMBL" id="GL445591">
    <property type="protein sequence ID" value="EFN89313.1"/>
    <property type="molecule type" value="Genomic_DNA"/>
</dbReference>
<organism evidence="4">
    <name type="scientific">Harpegnathos saltator</name>
    <name type="common">Jerdon's jumping ant</name>
    <dbReference type="NCBI Taxonomy" id="610380"/>
    <lineage>
        <taxon>Eukaryota</taxon>
        <taxon>Metazoa</taxon>
        <taxon>Ecdysozoa</taxon>
        <taxon>Arthropoda</taxon>
        <taxon>Hexapoda</taxon>
        <taxon>Insecta</taxon>
        <taxon>Pterygota</taxon>
        <taxon>Neoptera</taxon>
        <taxon>Endopterygota</taxon>
        <taxon>Hymenoptera</taxon>
        <taxon>Apocrita</taxon>
        <taxon>Aculeata</taxon>
        <taxon>Formicoidea</taxon>
        <taxon>Formicidae</taxon>
        <taxon>Ponerinae</taxon>
        <taxon>Ponerini</taxon>
        <taxon>Harpegnathos</taxon>
    </lineage>
</organism>
<evidence type="ECO:0000313" key="3">
    <source>
        <dbReference type="EMBL" id="EFN89313.1"/>
    </source>
</evidence>
<dbReference type="OrthoDB" id="7615112at2759"/>
<protein>
    <recommendedName>
        <fullName evidence="2">CCHC-type domain-containing protein</fullName>
    </recommendedName>
</protein>
<gene>
    <name evidence="3" type="ORF">EAI_05290</name>
</gene>
<keyword evidence="1" id="KW-0862">Zinc</keyword>
<dbReference type="AlphaFoldDB" id="E2B4R6"/>
<dbReference type="InterPro" id="IPR001878">
    <property type="entry name" value="Znf_CCHC"/>
</dbReference>
<dbReference type="OMA" id="IPIGWST"/>
<dbReference type="SUPFAM" id="SSF57756">
    <property type="entry name" value="Retrovirus zinc finger-like domains"/>
    <property type="match status" value="1"/>
</dbReference>
<feature type="non-terminal residue" evidence="3">
    <location>
        <position position="1"/>
    </location>
</feature>
<evidence type="ECO:0000313" key="4">
    <source>
        <dbReference type="Proteomes" id="UP000008237"/>
    </source>
</evidence>
<dbReference type="PROSITE" id="PS50158">
    <property type="entry name" value="ZF_CCHC"/>
    <property type="match status" value="1"/>
</dbReference>
<keyword evidence="4" id="KW-1185">Reference proteome</keyword>
<name>E2B4R6_HARSA</name>
<sequence>VRRAFTGSLLIEVPDLKAGAPADRLAEELGKLAAEKSPEYRVQRPVRSVALRITGLDLTIGAQEMAEAASLAGGCSPAEVTVGELSVAQRGTAAVVVRCPQAAAAKVAAAERVRVGWTCAGVAVLPARAVLCYRCLERGHVRERCGNAVDRSDTCYRCGNSGRRAKGCEAVSA</sequence>
<dbReference type="GO" id="GO:0008270">
    <property type="term" value="F:zinc ion binding"/>
    <property type="evidence" value="ECO:0007669"/>
    <property type="project" value="UniProtKB-KW"/>
</dbReference>
<keyword evidence="1" id="KW-0479">Metal-binding</keyword>
<dbReference type="SMART" id="SM00343">
    <property type="entry name" value="ZnF_C2HC"/>
    <property type="match status" value="2"/>
</dbReference>
<accession>E2B4R6</accession>
<keyword evidence="1" id="KW-0863">Zinc-finger</keyword>
<dbReference type="InterPro" id="IPR036875">
    <property type="entry name" value="Znf_CCHC_sf"/>
</dbReference>
<dbReference type="InParanoid" id="E2B4R6"/>